<comment type="caution">
    <text evidence="2">The sequence shown here is derived from an EMBL/GenBank/DDBJ whole genome shotgun (WGS) entry which is preliminary data.</text>
</comment>
<dbReference type="Proteomes" id="UP001189429">
    <property type="component" value="Unassembled WGS sequence"/>
</dbReference>
<proteinExistence type="predicted"/>
<keyword evidence="1" id="KW-0732">Signal</keyword>
<protein>
    <recommendedName>
        <fullName evidence="4">Endonuclease/exonuclease/phosphatase domain-containing protein</fullName>
    </recommendedName>
</protein>
<evidence type="ECO:0000313" key="3">
    <source>
        <dbReference type="Proteomes" id="UP001189429"/>
    </source>
</evidence>
<feature type="chain" id="PRO_5045477899" description="Endonuclease/exonuclease/phosphatase domain-containing protein" evidence="1">
    <location>
        <begin position="23"/>
        <end position="106"/>
    </location>
</feature>
<evidence type="ECO:0008006" key="4">
    <source>
        <dbReference type="Google" id="ProtNLM"/>
    </source>
</evidence>
<evidence type="ECO:0000256" key="1">
    <source>
        <dbReference type="SAM" id="SignalP"/>
    </source>
</evidence>
<sequence length="106" mass="11231">MLGGMQVMLVSIYAMCSVGVAGDAELLAPLPEILRAACPPFVIAGDLNFEAERFGRGSSLRAGFLHFLREYVVRSGEPAYIDVYLSFLLGPAGPSNLPLEGSGARV</sequence>
<gene>
    <name evidence="2" type="ORF">PCOR1329_LOCUS85206</name>
</gene>
<feature type="signal peptide" evidence="1">
    <location>
        <begin position="1"/>
        <end position="22"/>
    </location>
</feature>
<keyword evidence="3" id="KW-1185">Reference proteome</keyword>
<name>A0ABN9YK09_9DINO</name>
<organism evidence="2 3">
    <name type="scientific">Prorocentrum cordatum</name>
    <dbReference type="NCBI Taxonomy" id="2364126"/>
    <lineage>
        <taxon>Eukaryota</taxon>
        <taxon>Sar</taxon>
        <taxon>Alveolata</taxon>
        <taxon>Dinophyceae</taxon>
        <taxon>Prorocentrales</taxon>
        <taxon>Prorocentraceae</taxon>
        <taxon>Prorocentrum</taxon>
    </lineage>
</organism>
<evidence type="ECO:0000313" key="2">
    <source>
        <dbReference type="EMBL" id="CAK0911281.1"/>
    </source>
</evidence>
<reference evidence="2" key="1">
    <citation type="submission" date="2023-10" db="EMBL/GenBank/DDBJ databases">
        <authorList>
            <person name="Chen Y."/>
            <person name="Shah S."/>
            <person name="Dougan E. K."/>
            <person name="Thang M."/>
            <person name="Chan C."/>
        </authorList>
    </citation>
    <scope>NUCLEOTIDE SEQUENCE [LARGE SCALE GENOMIC DNA]</scope>
</reference>
<accession>A0ABN9YK09</accession>
<dbReference type="EMBL" id="CAUYUJ010022550">
    <property type="protein sequence ID" value="CAK0911281.1"/>
    <property type="molecule type" value="Genomic_DNA"/>
</dbReference>